<evidence type="ECO:0000313" key="1">
    <source>
        <dbReference type="EMBL" id="CCH16827.1"/>
    </source>
</evidence>
<sequence length="105" mass="10902">MLGGDALDRSPCVVRAPAQWNAGAEDDRLADVAAAGRVLGGGVRAWAFLPPPWFAAPHLGQLYTGEVATRGPGPYSAPKRPMGGEVVVRARCGVDAADESPLPIR</sequence>
<reference evidence="2" key="1">
    <citation type="journal article" date="2012" name="J. Bacteriol.">
        <title>Genome Sequence of Micromonospora lupini Lupac 08, Isolated from Root Nodules of Lupinus angustifolius.</title>
        <authorList>
            <person name="Alonso-Vega P."/>
            <person name="Normand P."/>
            <person name="Bacigalupe R."/>
            <person name="Pujic P."/>
            <person name="Lajus A."/>
            <person name="Vallenet D."/>
            <person name="Carro L."/>
            <person name="Coll P."/>
            <person name="Trujillo M.E."/>
        </authorList>
    </citation>
    <scope>NUCLEOTIDE SEQUENCE [LARGE SCALE GENOMIC DNA]</scope>
    <source>
        <strain evidence="2">Lupac 08</strain>
    </source>
</reference>
<comment type="caution">
    <text evidence="1">The sequence shown here is derived from an EMBL/GenBank/DDBJ whole genome shotgun (WGS) entry which is preliminary data.</text>
</comment>
<gene>
    <name evidence="1" type="ORF">MILUP08_41744</name>
</gene>
<name>I0KZ30_9ACTN</name>
<keyword evidence="2" id="KW-1185">Reference proteome</keyword>
<dbReference type="Proteomes" id="UP000003448">
    <property type="component" value="Unassembled WGS sequence"/>
</dbReference>
<proteinExistence type="predicted"/>
<accession>I0KZ30</accession>
<dbReference type="EMBL" id="CAIE01000016">
    <property type="protein sequence ID" value="CCH16827.1"/>
    <property type="molecule type" value="Genomic_DNA"/>
</dbReference>
<protein>
    <submittedName>
        <fullName evidence="1">Uncharacterized protein</fullName>
    </submittedName>
</protein>
<evidence type="ECO:0000313" key="2">
    <source>
        <dbReference type="Proteomes" id="UP000003448"/>
    </source>
</evidence>
<dbReference type="AlphaFoldDB" id="I0KZ30"/>
<organism evidence="1 2">
    <name type="scientific">Micromonospora lupini str. Lupac 08</name>
    <dbReference type="NCBI Taxonomy" id="1150864"/>
    <lineage>
        <taxon>Bacteria</taxon>
        <taxon>Bacillati</taxon>
        <taxon>Actinomycetota</taxon>
        <taxon>Actinomycetes</taxon>
        <taxon>Micromonosporales</taxon>
        <taxon>Micromonosporaceae</taxon>
        <taxon>Micromonospora</taxon>
    </lineage>
</organism>